<evidence type="ECO:0000256" key="8">
    <source>
        <dbReference type="ARBA" id="ARBA00022824"/>
    </source>
</evidence>
<evidence type="ECO:0000256" key="4">
    <source>
        <dbReference type="ARBA" id="ARBA00004406"/>
    </source>
</evidence>
<keyword evidence="9" id="KW-0492">Microsome</keyword>
<dbReference type="PROSITE" id="PS00086">
    <property type="entry name" value="CYTOCHROME_P450"/>
    <property type="match status" value="1"/>
</dbReference>
<sequence length="515" mass="60001">MLDPSYTTIFLLGLSLALCSYLIYLFQTSFQYWKKRNIPYLPPTIPFGNALDLFLGKVTFGEVFSNAYLEFKKRGLKHGGMYYLQTPVYIPVDPEIVKKILITDAHNFPNHGMYVNPTDDPLSNHIFNMEGSYWRSLRSKMPANFTSAKMRHMYQIMLKLAEPYKQLLEQQAQLGEPLEIKSLVSRFSTDIISACAFGMESKTMNNENLDLLKHGRQFFDYQWSRWKNTLVVTVRRDILAKLGFRIFKKETQKYVIDMYTNIMEHRKKEGVTRNDITDSLIKLTEKREGELDFDGKHAMEPLDIPNFAAQMFVFFSAGFETSSGTQTFILYELAKNKHCQELLRKEINDVLRRHGNKLTYDAIMDMKYLQNVIDETLRLYPIFPILPRVCKEDYPIPGTDVILEKDTFVMVTNMGIQRDPEYYPNPEQFNPDNFDVENKGNRPHVANIPFGEGPRICVGKRFGILQTKLGIVTLIKDYEVSLNKRTTKGFQFEADQLILRKKGDVWLDLKKIEQY</sequence>
<evidence type="ECO:0000256" key="13">
    <source>
        <dbReference type="ARBA" id="ARBA00023136"/>
    </source>
</evidence>
<keyword evidence="16" id="KW-0812">Transmembrane</keyword>
<dbReference type="AlphaFoldDB" id="A0A9Y1LPY3"/>
<comment type="similarity">
    <text evidence="5 15">Belongs to the cytochrome P450 family.</text>
</comment>
<dbReference type="PANTHER" id="PTHR24292">
    <property type="entry name" value="CYTOCHROME P450"/>
    <property type="match status" value="1"/>
</dbReference>
<keyword evidence="12 15" id="KW-0503">Monooxygenase</keyword>
<comment type="subcellular location">
    <subcellularLocation>
        <location evidence="4">Endoplasmic reticulum membrane</location>
        <topology evidence="4">Peripheral membrane protein</topology>
    </subcellularLocation>
    <subcellularLocation>
        <location evidence="3">Microsome membrane</location>
        <topology evidence="3">Peripheral membrane protein</topology>
    </subcellularLocation>
</comment>
<keyword evidence="8" id="KW-0256">Endoplasmic reticulum</keyword>
<dbReference type="GO" id="GO:0016705">
    <property type="term" value="F:oxidoreductase activity, acting on paired donors, with incorporation or reduction of molecular oxygen"/>
    <property type="evidence" value="ECO:0007669"/>
    <property type="project" value="InterPro"/>
</dbReference>
<feature type="binding site" description="axial binding residue" evidence="14">
    <location>
        <position position="457"/>
    </location>
    <ligand>
        <name>heme</name>
        <dbReference type="ChEBI" id="CHEBI:30413"/>
    </ligand>
    <ligandPart>
        <name>Fe</name>
        <dbReference type="ChEBI" id="CHEBI:18248"/>
    </ligandPart>
</feature>
<evidence type="ECO:0000256" key="7">
    <source>
        <dbReference type="ARBA" id="ARBA00022723"/>
    </source>
</evidence>
<keyword evidence="10 15" id="KW-0560">Oxidoreductase</keyword>
<dbReference type="SUPFAM" id="SSF48264">
    <property type="entry name" value="Cytochrome P450"/>
    <property type="match status" value="1"/>
</dbReference>
<dbReference type="Pfam" id="PF00067">
    <property type="entry name" value="p450"/>
    <property type="match status" value="1"/>
</dbReference>
<evidence type="ECO:0000256" key="5">
    <source>
        <dbReference type="ARBA" id="ARBA00010617"/>
    </source>
</evidence>
<dbReference type="GO" id="GO:0005506">
    <property type="term" value="F:iron ion binding"/>
    <property type="evidence" value="ECO:0007669"/>
    <property type="project" value="InterPro"/>
</dbReference>
<evidence type="ECO:0000256" key="10">
    <source>
        <dbReference type="ARBA" id="ARBA00023002"/>
    </source>
</evidence>
<name>A0A9Y1LPY3_9CUCU</name>
<comment type="cofactor">
    <cofactor evidence="1 14">
        <name>heme</name>
        <dbReference type="ChEBI" id="CHEBI:30413"/>
    </cofactor>
</comment>
<protein>
    <submittedName>
        <fullName evidence="17">Cytochrome P450</fullName>
    </submittedName>
</protein>
<feature type="transmembrane region" description="Helical" evidence="16">
    <location>
        <begin position="6"/>
        <end position="26"/>
    </location>
</feature>
<dbReference type="InterPro" id="IPR001128">
    <property type="entry name" value="Cyt_P450"/>
</dbReference>
<evidence type="ECO:0000256" key="9">
    <source>
        <dbReference type="ARBA" id="ARBA00022848"/>
    </source>
</evidence>
<keyword evidence="16" id="KW-1133">Transmembrane helix</keyword>
<reference evidence="17" key="1">
    <citation type="submission" date="2023-03" db="EMBL/GenBank/DDBJ databases">
        <title>Sublethal effects of Halofenozide on larval development and detoxification in the brassica leaf beetle Phaedon brassicae (Coleoptera: Chrysomelidae).</title>
        <authorList>
            <person name="Zhang W."/>
        </authorList>
    </citation>
    <scope>NUCLEOTIDE SEQUENCE</scope>
    <source>
        <strain evidence="17">JXAU</strain>
    </source>
</reference>
<evidence type="ECO:0000256" key="3">
    <source>
        <dbReference type="ARBA" id="ARBA00004174"/>
    </source>
</evidence>
<dbReference type="InterPro" id="IPR050476">
    <property type="entry name" value="Insect_CytP450_Detox"/>
</dbReference>
<comment type="function">
    <text evidence="2">May be involved in the metabolism of insect hormones and in the breakdown of synthetic insecticides.</text>
</comment>
<evidence type="ECO:0000256" key="14">
    <source>
        <dbReference type="PIRSR" id="PIRSR602403-1"/>
    </source>
</evidence>
<dbReference type="Gene3D" id="1.10.630.10">
    <property type="entry name" value="Cytochrome P450"/>
    <property type="match status" value="1"/>
</dbReference>
<evidence type="ECO:0000256" key="16">
    <source>
        <dbReference type="SAM" id="Phobius"/>
    </source>
</evidence>
<dbReference type="CDD" id="cd11056">
    <property type="entry name" value="CYP6-like"/>
    <property type="match status" value="1"/>
</dbReference>
<evidence type="ECO:0000256" key="15">
    <source>
        <dbReference type="RuleBase" id="RU000461"/>
    </source>
</evidence>
<evidence type="ECO:0000256" key="11">
    <source>
        <dbReference type="ARBA" id="ARBA00023004"/>
    </source>
</evidence>
<dbReference type="GO" id="GO:0020037">
    <property type="term" value="F:heme binding"/>
    <property type="evidence" value="ECO:0007669"/>
    <property type="project" value="InterPro"/>
</dbReference>
<dbReference type="EMBL" id="OQ675194">
    <property type="protein sequence ID" value="WET52688.1"/>
    <property type="molecule type" value="mRNA"/>
</dbReference>
<keyword evidence="7 14" id="KW-0479">Metal-binding</keyword>
<evidence type="ECO:0000256" key="6">
    <source>
        <dbReference type="ARBA" id="ARBA00022617"/>
    </source>
</evidence>
<dbReference type="PRINTS" id="PR00465">
    <property type="entry name" value="EP450IV"/>
</dbReference>
<dbReference type="GO" id="GO:0005789">
    <property type="term" value="C:endoplasmic reticulum membrane"/>
    <property type="evidence" value="ECO:0007669"/>
    <property type="project" value="UniProtKB-SubCell"/>
</dbReference>
<keyword evidence="13 16" id="KW-0472">Membrane</keyword>
<dbReference type="FunFam" id="1.10.630.10:FF:000042">
    <property type="entry name" value="Cytochrome P450"/>
    <property type="match status" value="1"/>
</dbReference>
<keyword evidence="11 14" id="KW-0408">Iron</keyword>
<dbReference type="InterPro" id="IPR017972">
    <property type="entry name" value="Cyt_P450_CS"/>
</dbReference>
<dbReference type="InterPro" id="IPR036396">
    <property type="entry name" value="Cyt_P450_sf"/>
</dbReference>
<dbReference type="GO" id="GO:0004497">
    <property type="term" value="F:monooxygenase activity"/>
    <property type="evidence" value="ECO:0007669"/>
    <property type="project" value="UniProtKB-KW"/>
</dbReference>
<dbReference type="PANTHER" id="PTHR24292:SF100">
    <property type="entry name" value="CYTOCHROME P450 6A16, ISOFORM B-RELATED"/>
    <property type="match status" value="1"/>
</dbReference>
<organism evidence="17">
    <name type="scientific">Phaedon brassicae</name>
    <name type="common">daikon leaf beetle</name>
    <dbReference type="NCBI Taxonomy" id="154011"/>
    <lineage>
        <taxon>Eukaryota</taxon>
        <taxon>Metazoa</taxon>
        <taxon>Ecdysozoa</taxon>
        <taxon>Arthropoda</taxon>
        <taxon>Hexapoda</taxon>
        <taxon>Insecta</taxon>
        <taxon>Pterygota</taxon>
        <taxon>Neoptera</taxon>
        <taxon>Endopterygota</taxon>
        <taxon>Coleoptera</taxon>
        <taxon>Polyphaga</taxon>
        <taxon>Cucujiformia</taxon>
        <taxon>Chrysomeloidea</taxon>
        <taxon>Chrysomelidae</taxon>
        <taxon>Chrysomelinae</taxon>
        <taxon>Chrysomelini</taxon>
        <taxon>Phaedon</taxon>
    </lineage>
</organism>
<dbReference type="InterPro" id="IPR002403">
    <property type="entry name" value="Cyt_P450_E_grp-IV"/>
</dbReference>
<proteinExistence type="evidence at transcript level"/>
<evidence type="ECO:0000313" key="17">
    <source>
        <dbReference type="EMBL" id="WET52688.1"/>
    </source>
</evidence>
<keyword evidence="6 14" id="KW-0349">Heme</keyword>
<dbReference type="PRINTS" id="PR00385">
    <property type="entry name" value="P450"/>
</dbReference>
<evidence type="ECO:0000256" key="2">
    <source>
        <dbReference type="ARBA" id="ARBA00003690"/>
    </source>
</evidence>
<accession>A0A9Y1LPY3</accession>
<evidence type="ECO:0000256" key="12">
    <source>
        <dbReference type="ARBA" id="ARBA00023033"/>
    </source>
</evidence>
<evidence type="ECO:0000256" key="1">
    <source>
        <dbReference type="ARBA" id="ARBA00001971"/>
    </source>
</evidence>